<keyword evidence="1" id="KW-1133">Transmembrane helix</keyword>
<gene>
    <name evidence="2" type="ORF">OKA05_12770</name>
</gene>
<keyword evidence="1" id="KW-0812">Transmembrane</keyword>
<name>A0ABT3GIT3_9BACT</name>
<dbReference type="RefSeq" id="WP_264487535.1">
    <property type="nucleotide sequence ID" value="NZ_JAPDDT010000004.1"/>
</dbReference>
<keyword evidence="3" id="KW-1185">Reference proteome</keyword>
<reference evidence="2 3" key="1">
    <citation type="submission" date="2022-10" db="EMBL/GenBank/DDBJ databases">
        <title>Luteolibacter arcticus strain CCTCC AB 2014275, whole genome shotgun sequencing project.</title>
        <authorList>
            <person name="Zhao G."/>
            <person name="Shen L."/>
        </authorList>
    </citation>
    <scope>NUCLEOTIDE SEQUENCE [LARGE SCALE GENOMIC DNA]</scope>
    <source>
        <strain evidence="2 3">CCTCC AB 2014275</strain>
    </source>
</reference>
<accession>A0ABT3GIT3</accession>
<sequence>MATASSLFGILSLVLFLGLMSGFWAGIVGLHRAGRRGAAWWLMMIGIGLCTVGPILYAVGTWIFFDAMRTSMAGSGTLSGGGSAAPTVMVVGGAMIPCGLILLSVGFALHGFAAARMANRAGELEQLTAAMSEEIDRLRAGGPAS</sequence>
<evidence type="ECO:0000313" key="3">
    <source>
        <dbReference type="Proteomes" id="UP001320876"/>
    </source>
</evidence>
<protein>
    <submittedName>
        <fullName evidence="2">Uncharacterized protein</fullName>
    </submittedName>
</protein>
<feature type="transmembrane region" description="Helical" evidence="1">
    <location>
        <begin position="6"/>
        <end position="27"/>
    </location>
</feature>
<feature type="transmembrane region" description="Helical" evidence="1">
    <location>
        <begin position="39"/>
        <end position="65"/>
    </location>
</feature>
<organism evidence="2 3">
    <name type="scientific">Luteolibacter arcticus</name>
    <dbReference type="NCBI Taxonomy" id="1581411"/>
    <lineage>
        <taxon>Bacteria</taxon>
        <taxon>Pseudomonadati</taxon>
        <taxon>Verrucomicrobiota</taxon>
        <taxon>Verrucomicrobiia</taxon>
        <taxon>Verrucomicrobiales</taxon>
        <taxon>Verrucomicrobiaceae</taxon>
        <taxon>Luteolibacter</taxon>
    </lineage>
</organism>
<dbReference type="Proteomes" id="UP001320876">
    <property type="component" value="Unassembled WGS sequence"/>
</dbReference>
<evidence type="ECO:0000256" key="1">
    <source>
        <dbReference type="SAM" id="Phobius"/>
    </source>
</evidence>
<feature type="transmembrane region" description="Helical" evidence="1">
    <location>
        <begin position="85"/>
        <end position="109"/>
    </location>
</feature>
<dbReference type="EMBL" id="JAPDDT010000004">
    <property type="protein sequence ID" value="MCW1923430.1"/>
    <property type="molecule type" value="Genomic_DNA"/>
</dbReference>
<comment type="caution">
    <text evidence="2">The sequence shown here is derived from an EMBL/GenBank/DDBJ whole genome shotgun (WGS) entry which is preliminary data.</text>
</comment>
<proteinExistence type="predicted"/>
<evidence type="ECO:0000313" key="2">
    <source>
        <dbReference type="EMBL" id="MCW1923430.1"/>
    </source>
</evidence>
<keyword evidence="1" id="KW-0472">Membrane</keyword>